<protein>
    <submittedName>
        <fullName evidence="6">ABC transporter ATP-binding protein</fullName>
    </submittedName>
</protein>
<dbReference type="InterPro" id="IPR017871">
    <property type="entry name" value="ABC_transporter-like_CS"/>
</dbReference>
<feature type="domain" description="ABC transporter" evidence="5">
    <location>
        <begin position="6"/>
        <end position="234"/>
    </location>
</feature>
<evidence type="ECO:0000256" key="1">
    <source>
        <dbReference type="ARBA" id="ARBA00005417"/>
    </source>
</evidence>
<organism evidence="6 7">
    <name type="scientific">Paenibacillus hodogayensis</name>
    <dbReference type="NCBI Taxonomy" id="279208"/>
    <lineage>
        <taxon>Bacteria</taxon>
        <taxon>Bacillati</taxon>
        <taxon>Bacillota</taxon>
        <taxon>Bacilli</taxon>
        <taxon>Bacillales</taxon>
        <taxon>Paenibacillaceae</taxon>
        <taxon>Paenibacillus</taxon>
    </lineage>
</organism>
<reference evidence="6 7" key="1">
    <citation type="submission" date="2024-09" db="EMBL/GenBank/DDBJ databases">
        <authorList>
            <person name="Sun Q."/>
            <person name="Mori K."/>
        </authorList>
    </citation>
    <scope>NUCLEOTIDE SEQUENCE [LARGE SCALE GENOMIC DNA]</scope>
    <source>
        <strain evidence="6 7">JCM 12520</strain>
    </source>
</reference>
<evidence type="ECO:0000256" key="2">
    <source>
        <dbReference type="ARBA" id="ARBA00022448"/>
    </source>
</evidence>
<gene>
    <name evidence="6" type="ORF">ACFFNY_21190</name>
</gene>
<dbReference type="InterPro" id="IPR003439">
    <property type="entry name" value="ABC_transporter-like_ATP-bd"/>
</dbReference>
<name>A0ABV5W0Y0_9BACL</name>
<dbReference type="RefSeq" id="WP_344914372.1">
    <property type="nucleotide sequence ID" value="NZ_BAAAYO010000013.1"/>
</dbReference>
<dbReference type="InterPro" id="IPR027417">
    <property type="entry name" value="P-loop_NTPase"/>
</dbReference>
<keyword evidence="3" id="KW-0547">Nucleotide-binding</keyword>
<dbReference type="GO" id="GO:0005524">
    <property type="term" value="F:ATP binding"/>
    <property type="evidence" value="ECO:0007669"/>
    <property type="project" value="UniProtKB-KW"/>
</dbReference>
<dbReference type="SMART" id="SM00382">
    <property type="entry name" value="AAA"/>
    <property type="match status" value="1"/>
</dbReference>
<comment type="caution">
    <text evidence="6">The sequence shown here is derived from an EMBL/GenBank/DDBJ whole genome shotgun (WGS) entry which is preliminary data.</text>
</comment>
<keyword evidence="4 6" id="KW-0067">ATP-binding</keyword>
<dbReference type="Proteomes" id="UP001589619">
    <property type="component" value="Unassembled WGS sequence"/>
</dbReference>
<evidence type="ECO:0000259" key="5">
    <source>
        <dbReference type="PROSITE" id="PS50893"/>
    </source>
</evidence>
<proteinExistence type="inferred from homology"/>
<dbReference type="SUPFAM" id="SSF52540">
    <property type="entry name" value="P-loop containing nucleoside triphosphate hydrolases"/>
    <property type="match status" value="1"/>
</dbReference>
<dbReference type="PROSITE" id="PS00211">
    <property type="entry name" value="ABC_TRANSPORTER_1"/>
    <property type="match status" value="1"/>
</dbReference>
<dbReference type="PANTHER" id="PTHR43335">
    <property type="entry name" value="ABC TRANSPORTER, ATP-BINDING PROTEIN"/>
    <property type="match status" value="1"/>
</dbReference>
<accession>A0ABV5W0Y0</accession>
<dbReference type="PROSITE" id="PS50893">
    <property type="entry name" value="ABC_TRANSPORTER_2"/>
    <property type="match status" value="1"/>
</dbReference>
<keyword evidence="2" id="KW-0813">Transport</keyword>
<evidence type="ECO:0000313" key="6">
    <source>
        <dbReference type="EMBL" id="MFB9754091.1"/>
    </source>
</evidence>
<sequence>MSEAILQTMGLAKVYRNTAALQDCSLRVERGQIYGLVGKNGAGKTTLMRLICGQSLPTAGKLSLFGGESKKEIQENRTRIGYMLETPAFFPNFSARKNLDIYCIKKGLPNNGQIDRLLKLVGLEHTKDKKFSHFSLGMKQRLGLALAMLGDPEMLILDEPVNGLDPVGIVQIREILVRLNQEKGVTILISSHLLKELSSIATHYGFIDKGKLIREVSSSTLQQECQNVLRLKVSDPSRACAVLEKICGITKYKVLPGNSIECYELMDHPEQVNRELVTNGIDVYSLTLEGKDLEEYFLDMLGGTEHV</sequence>
<dbReference type="Gene3D" id="3.40.50.300">
    <property type="entry name" value="P-loop containing nucleotide triphosphate hydrolases"/>
    <property type="match status" value="1"/>
</dbReference>
<evidence type="ECO:0000256" key="4">
    <source>
        <dbReference type="ARBA" id="ARBA00022840"/>
    </source>
</evidence>
<dbReference type="PANTHER" id="PTHR43335:SF8">
    <property type="entry name" value="ABC TRANSPORTER, ATP-BINDING PROTEIN"/>
    <property type="match status" value="1"/>
</dbReference>
<dbReference type="Pfam" id="PF00005">
    <property type="entry name" value="ABC_tran"/>
    <property type="match status" value="1"/>
</dbReference>
<evidence type="ECO:0000313" key="7">
    <source>
        <dbReference type="Proteomes" id="UP001589619"/>
    </source>
</evidence>
<dbReference type="EMBL" id="JBHMAG010000014">
    <property type="protein sequence ID" value="MFB9754091.1"/>
    <property type="molecule type" value="Genomic_DNA"/>
</dbReference>
<evidence type="ECO:0000256" key="3">
    <source>
        <dbReference type="ARBA" id="ARBA00022741"/>
    </source>
</evidence>
<keyword evidence="7" id="KW-1185">Reference proteome</keyword>
<comment type="similarity">
    <text evidence="1">Belongs to the ABC transporter superfamily.</text>
</comment>
<dbReference type="InterPro" id="IPR003593">
    <property type="entry name" value="AAA+_ATPase"/>
</dbReference>